<sequence>MRKRTPNQLKPFLAIAYYSLRAQLRNRATVFFGFIFPLMFIGIFGLFGSNSLNVSIGIPNEQQSGPVFETLSDIEAVSIVSGTEGELNDKLAQGRIAGVLLIDAEKHSDIKLFVSQANPQQSAAAASLVSGVVDKMNLQLSGVQNPPIKVAVEEVSGRTFRFIDFFLPGMIGFALLTTSITSTAFGLIFLKKTLVLKRIFATPTRGLTILFGQGASRLLIVLAQTLVIVLVGILAYKFSLVHGWITLAEMLVLSVIGLVSFLGFGLLIAGIANDENSAAPIANLVTLPQFLVAGTFFPIDSLPSWIQPAVKLLPLSFFNTAMRKITVEGHFLDQMVWELVGLAVWAVIAYIVSSRTFRWE</sequence>
<keyword evidence="5" id="KW-1003">Cell membrane</keyword>
<keyword evidence="2 5" id="KW-0812">Transmembrane</keyword>
<evidence type="ECO:0000256" key="3">
    <source>
        <dbReference type="ARBA" id="ARBA00022989"/>
    </source>
</evidence>
<protein>
    <recommendedName>
        <fullName evidence="5">Transport permease protein</fullName>
    </recommendedName>
</protein>
<dbReference type="AlphaFoldDB" id="A0A1G1WET4"/>
<dbReference type="PANTHER" id="PTHR43027">
    <property type="entry name" value="DOXORUBICIN RESISTANCE ABC TRANSPORTER PERMEASE PROTEIN DRRC-RELATED"/>
    <property type="match status" value="1"/>
</dbReference>
<reference evidence="7 8" key="1">
    <citation type="journal article" date="2016" name="Nat. Commun.">
        <title>Thousands of microbial genomes shed light on interconnected biogeochemical processes in an aquifer system.</title>
        <authorList>
            <person name="Anantharaman K."/>
            <person name="Brown C.T."/>
            <person name="Hug L.A."/>
            <person name="Sharon I."/>
            <person name="Castelle C.J."/>
            <person name="Probst A.J."/>
            <person name="Thomas B.C."/>
            <person name="Singh A."/>
            <person name="Wilkins M.J."/>
            <person name="Karaoz U."/>
            <person name="Brodie E.L."/>
            <person name="Williams K.H."/>
            <person name="Hubbard S.S."/>
            <person name="Banfield J.F."/>
        </authorList>
    </citation>
    <scope>NUCLEOTIDE SEQUENCE [LARGE SCALE GENOMIC DNA]</scope>
</reference>
<evidence type="ECO:0000313" key="7">
    <source>
        <dbReference type="EMBL" id="OGY26208.1"/>
    </source>
</evidence>
<evidence type="ECO:0000256" key="4">
    <source>
        <dbReference type="ARBA" id="ARBA00023136"/>
    </source>
</evidence>
<dbReference type="GO" id="GO:0140359">
    <property type="term" value="F:ABC-type transporter activity"/>
    <property type="evidence" value="ECO:0007669"/>
    <property type="project" value="InterPro"/>
</dbReference>
<dbReference type="InterPro" id="IPR013525">
    <property type="entry name" value="ABC2_TM"/>
</dbReference>
<feature type="transmembrane region" description="Helical" evidence="5">
    <location>
        <begin position="244"/>
        <end position="269"/>
    </location>
</feature>
<accession>A0A1G1WET4</accession>
<dbReference type="InterPro" id="IPR052902">
    <property type="entry name" value="ABC-2_transporter"/>
</dbReference>
<dbReference type="Proteomes" id="UP000177588">
    <property type="component" value="Unassembled WGS sequence"/>
</dbReference>
<feature type="domain" description="ABC transmembrane type-2" evidence="6">
    <location>
        <begin position="110"/>
        <end position="360"/>
    </location>
</feature>
<dbReference type="Pfam" id="PF12698">
    <property type="entry name" value="ABC2_membrane_3"/>
    <property type="match status" value="1"/>
</dbReference>
<dbReference type="STRING" id="1802597.A2Z24_01425"/>
<feature type="transmembrane region" description="Helical" evidence="5">
    <location>
        <begin position="334"/>
        <end position="352"/>
    </location>
</feature>
<dbReference type="PRINTS" id="PR00164">
    <property type="entry name" value="ABC2TRNSPORT"/>
</dbReference>
<evidence type="ECO:0000256" key="5">
    <source>
        <dbReference type="RuleBase" id="RU361157"/>
    </source>
</evidence>
<dbReference type="PROSITE" id="PS51012">
    <property type="entry name" value="ABC_TM2"/>
    <property type="match status" value="1"/>
</dbReference>
<feature type="transmembrane region" description="Helical" evidence="5">
    <location>
        <begin position="28"/>
        <end position="47"/>
    </location>
</feature>
<evidence type="ECO:0000256" key="2">
    <source>
        <dbReference type="ARBA" id="ARBA00022692"/>
    </source>
</evidence>
<feature type="transmembrane region" description="Helical" evidence="5">
    <location>
        <begin position="218"/>
        <end position="238"/>
    </location>
</feature>
<evidence type="ECO:0000313" key="8">
    <source>
        <dbReference type="Proteomes" id="UP000177588"/>
    </source>
</evidence>
<proteinExistence type="inferred from homology"/>
<comment type="similarity">
    <text evidence="5">Belongs to the ABC-2 integral membrane protein family.</text>
</comment>
<evidence type="ECO:0000259" key="6">
    <source>
        <dbReference type="PROSITE" id="PS51012"/>
    </source>
</evidence>
<gene>
    <name evidence="7" type="ORF">A2Z24_01425</name>
</gene>
<dbReference type="InterPro" id="IPR000412">
    <property type="entry name" value="ABC_2_transport"/>
</dbReference>
<keyword evidence="4 5" id="KW-0472">Membrane</keyword>
<keyword evidence="3 5" id="KW-1133">Transmembrane helix</keyword>
<feature type="transmembrane region" description="Helical" evidence="5">
    <location>
        <begin position="165"/>
        <end position="190"/>
    </location>
</feature>
<comment type="caution">
    <text evidence="7">The sequence shown here is derived from an EMBL/GenBank/DDBJ whole genome shotgun (WGS) entry which is preliminary data.</text>
</comment>
<keyword evidence="5" id="KW-0813">Transport</keyword>
<dbReference type="GO" id="GO:0043190">
    <property type="term" value="C:ATP-binding cassette (ABC) transporter complex"/>
    <property type="evidence" value="ECO:0007669"/>
    <property type="project" value="InterPro"/>
</dbReference>
<dbReference type="EMBL" id="MHCT01000013">
    <property type="protein sequence ID" value="OGY26208.1"/>
    <property type="molecule type" value="Genomic_DNA"/>
</dbReference>
<feature type="transmembrane region" description="Helical" evidence="5">
    <location>
        <begin position="281"/>
        <end position="299"/>
    </location>
</feature>
<name>A0A1G1WET4_9BACT</name>
<dbReference type="PANTHER" id="PTHR43027:SF1">
    <property type="entry name" value="DOXORUBICIN RESISTANCE ABC TRANSPORTER PERMEASE PROTEIN DRRC-RELATED"/>
    <property type="match status" value="1"/>
</dbReference>
<dbReference type="InterPro" id="IPR047817">
    <property type="entry name" value="ABC2_TM_bact-type"/>
</dbReference>
<evidence type="ECO:0000256" key="1">
    <source>
        <dbReference type="ARBA" id="ARBA00004141"/>
    </source>
</evidence>
<comment type="subcellular location">
    <subcellularLocation>
        <location evidence="5">Cell membrane</location>
        <topology evidence="5">Multi-pass membrane protein</topology>
    </subcellularLocation>
    <subcellularLocation>
        <location evidence="1">Membrane</location>
        <topology evidence="1">Multi-pass membrane protein</topology>
    </subcellularLocation>
</comment>
<organism evidence="7 8">
    <name type="scientific">Candidatus Woykebacteria bacterium RBG_16_44_10</name>
    <dbReference type="NCBI Taxonomy" id="1802597"/>
    <lineage>
        <taxon>Bacteria</taxon>
        <taxon>Candidatus Woykeibacteriota</taxon>
    </lineage>
</organism>